<dbReference type="EMBL" id="KQ474087">
    <property type="protein sequence ID" value="KPV72391.1"/>
    <property type="molecule type" value="Genomic_DNA"/>
</dbReference>
<evidence type="ECO:0000256" key="1">
    <source>
        <dbReference type="SAM" id="SignalP"/>
    </source>
</evidence>
<dbReference type="Proteomes" id="UP000053890">
    <property type="component" value="Unassembled WGS sequence"/>
</dbReference>
<organism evidence="2 3">
    <name type="scientific">Rhodotorula graminis (strain WP1)</name>
    <dbReference type="NCBI Taxonomy" id="578459"/>
    <lineage>
        <taxon>Eukaryota</taxon>
        <taxon>Fungi</taxon>
        <taxon>Dikarya</taxon>
        <taxon>Basidiomycota</taxon>
        <taxon>Pucciniomycotina</taxon>
        <taxon>Microbotryomycetes</taxon>
        <taxon>Sporidiobolales</taxon>
        <taxon>Sporidiobolaceae</taxon>
        <taxon>Rhodotorula</taxon>
    </lineage>
</organism>
<feature type="chain" id="PRO_5006156647" description="Cyanovirin-N domain-containing protein" evidence="1">
    <location>
        <begin position="26"/>
        <end position="158"/>
    </location>
</feature>
<protein>
    <recommendedName>
        <fullName evidence="4">Cyanovirin-N domain-containing protein</fullName>
    </recommendedName>
</protein>
<dbReference type="RefSeq" id="XP_018268440.1">
    <property type="nucleotide sequence ID" value="XM_018414870.1"/>
</dbReference>
<gene>
    <name evidence="2" type="ORF">RHOBADRAFT_46842</name>
</gene>
<proteinExistence type="predicted"/>
<evidence type="ECO:0008006" key="4">
    <source>
        <dbReference type="Google" id="ProtNLM"/>
    </source>
</evidence>
<dbReference type="GeneID" id="28975318"/>
<evidence type="ECO:0000313" key="3">
    <source>
        <dbReference type="Proteomes" id="UP000053890"/>
    </source>
</evidence>
<evidence type="ECO:0000313" key="2">
    <source>
        <dbReference type="EMBL" id="KPV72391.1"/>
    </source>
</evidence>
<name>A0A0P9EL10_RHOGW</name>
<feature type="signal peptide" evidence="1">
    <location>
        <begin position="1"/>
        <end position="25"/>
    </location>
</feature>
<keyword evidence="1" id="KW-0732">Signal</keyword>
<dbReference type="OrthoDB" id="2532729at2759"/>
<reference evidence="2 3" key="1">
    <citation type="journal article" date="2015" name="Front. Microbiol.">
        <title>Genome sequence of the plant growth promoting endophytic yeast Rhodotorula graminis WP1.</title>
        <authorList>
            <person name="Firrincieli A."/>
            <person name="Otillar R."/>
            <person name="Salamov A."/>
            <person name="Schmutz J."/>
            <person name="Khan Z."/>
            <person name="Redman R.S."/>
            <person name="Fleck N.D."/>
            <person name="Lindquist E."/>
            <person name="Grigoriev I.V."/>
            <person name="Doty S.L."/>
        </authorList>
    </citation>
    <scope>NUCLEOTIDE SEQUENCE [LARGE SCALE GENOMIC DNA]</scope>
    <source>
        <strain evidence="2 3">WP1</strain>
    </source>
</reference>
<sequence>MRTAFSLAALLAFVFALVSVDQAAAKFSQGNIDLTRDWTLQYSTAKFSTTEAFCKKFRSACVNYVGPIGVYGSHHQLDCVFSDANGNPLQPGPRIHAFCGGLAKNPDGTWTNGGAVTDYTKQLVKKSFSSTVSVKGGPISLAECTAFKKKHPNVTCSA</sequence>
<dbReference type="AlphaFoldDB" id="A0A0P9EL10"/>
<dbReference type="OMA" id="PRIHAFC"/>
<accession>A0A0P9EL10</accession>
<keyword evidence="3" id="KW-1185">Reference proteome</keyword>